<proteinExistence type="predicted"/>
<accession>A0ABU2FPI9</accession>
<keyword evidence="2" id="KW-1185">Reference proteome</keyword>
<name>A0ABU2FPI9_9EURY</name>
<protein>
    <submittedName>
        <fullName evidence="1">Uncharacterized protein</fullName>
    </submittedName>
</protein>
<evidence type="ECO:0000313" key="2">
    <source>
        <dbReference type="Proteomes" id="UP001268864"/>
    </source>
</evidence>
<reference evidence="1 2" key="1">
    <citation type="submission" date="2022-06" db="EMBL/GenBank/DDBJ databases">
        <title>Halomicroarcula sp. a new haloarchaeum isolate from saline soil.</title>
        <authorList>
            <person name="Strakova D."/>
            <person name="Galisteo C."/>
            <person name="Sanchez-Porro C."/>
            <person name="Ventosa A."/>
        </authorList>
    </citation>
    <scope>NUCLEOTIDE SEQUENCE [LARGE SCALE GENOMIC DNA]</scope>
    <source>
        <strain evidence="1 2">S3CR25-11</strain>
    </source>
</reference>
<comment type="caution">
    <text evidence="1">The sequence shown here is derived from an EMBL/GenBank/DDBJ whole genome shotgun (WGS) entry which is preliminary data.</text>
</comment>
<organism evidence="1 2">
    <name type="scientific">Haloarcula onubensis</name>
    <dbReference type="NCBI Taxonomy" id="2950539"/>
    <lineage>
        <taxon>Archaea</taxon>
        <taxon>Methanobacteriati</taxon>
        <taxon>Methanobacteriota</taxon>
        <taxon>Stenosarchaea group</taxon>
        <taxon>Halobacteria</taxon>
        <taxon>Halobacteriales</taxon>
        <taxon>Haloarculaceae</taxon>
        <taxon>Haloarcula</taxon>
    </lineage>
</organism>
<evidence type="ECO:0000313" key="1">
    <source>
        <dbReference type="EMBL" id="MDS0282668.1"/>
    </source>
</evidence>
<dbReference type="Pfam" id="PF24366">
    <property type="entry name" value="DUF7522"/>
    <property type="match status" value="1"/>
</dbReference>
<dbReference type="EMBL" id="JAMQOS010000003">
    <property type="protein sequence ID" value="MDS0282668.1"/>
    <property type="molecule type" value="Genomic_DNA"/>
</dbReference>
<sequence length="139" mass="15973">MTDNIDTELDRTTPDYDRLVAFLRDRFGDELRWLASFNSDTYRYKVRYIRPDLKTELSGHDLMTVIHRTIALFNRPYVEEVYTHLGDAQSLVLHHERATAVHVYLGDADGFVVKIRAGNDISIPGFVDDCLAALYGPRP</sequence>
<dbReference type="InterPro" id="IPR055944">
    <property type="entry name" value="DUF7522"/>
</dbReference>
<gene>
    <name evidence="1" type="ORF">NDI86_11075</name>
</gene>
<dbReference type="Proteomes" id="UP001268864">
    <property type="component" value="Unassembled WGS sequence"/>
</dbReference>
<dbReference type="RefSeq" id="WP_310900499.1">
    <property type="nucleotide sequence ID" value="NZ_JAMQOS010000003.1"/>
</dbReference>